<reference evidence="1 2" key="1">
    <citation type="submission" date="2023-02" db="EMBL/GenBank/DDBJ databases">
        <title>LHISI_Scaffold_Assembly.</title>
        <authorList>
            <person name="Stuart O.P."/>
            <person name="Cleave R."/>
            <person name="Magrath M.J.L."/>
            <person name="Mikheyev A.S."/>
        </authorList>
    </citation>
    <scope>NUCLEOTIDE SEQUENCE [LARGE SCALE GENOMIC DNA]</scope>
    <source>
        <strain evidence="1">Daus_M_001</strain>
        <tissue evidence="1">Leg muscle</tissue>
    </source>
</reference>
<keyword evidence="2" id="KW-1185">Reference proteome</keyword>
<organism evidence="1 2">
    <name type="scientific">Dryococelus australis</name>
    <dbReference type="NCBI Taxonomy" id="614101"/>
    <lineage>
        <taxon>Eukaryota</taxon>
        <taxon>Metazoa</taxon>
        <taxon>Ecdysozoa</taxon>
        <taxon>Arthropoda</taxon>
        <taxon>Hexapoda</taxon>
        <taxon>Insecta</taxon>
        <taxon>Pterygota</taxon>
        <taxon>Neoptera</taxon>
        <taxon>Polyneoptera</taxon>
        <taxon>Phasmatodea</taxon>
        <taxon>Verophasmatodea</taxon>
        <taxon>Anareolatae</taxon>
        <taxon>Phasmatidae</taxon>
        <taxon>Eurycanthinae</taxon>
        <taxon>Dryococelus</taxon>
    </lineage>
</organism>
<proteinExistence type="predicted"/>
<evidence type="ECO:0000313" key="2">
    <source>
        <dbReference type="Proteomes" id="UP001159363"/>
    </source>
</evidence>
<protein>
    <recommendedName>
        <fullName evidence="3">MADF domain-containing protein</fullName>
    </recommendedName>
</protein>
<name>A0ABQ9GZL2_9NEOP</name>
<accession>A0ABQ9GZL2</accession>
<comment type="caution">
    <text evidence="1">The sequence shown here is derived from an EMBL/GenBank/DDBJ whole genome shotgun (WGS) entry which is preliminary data.</text>
</comment>
<gene>
    <name evidence="1" type="ORF">PR048_021941</name>
</gene>
<evidence type="ECO:0000313" key="1">
    <source>
        <dbReference type="EMBL" id="KAJ8877486.1"/>
    </source>
</evidence>
<dbReference type="Proteomes" id="UP001159363">
    <property type="component" value="Chromosome 7"/>
</dbReference>
<dbReference type="EMBL" id="JARBHB010000008">
    <property type="protein sequence ID" value="KAJ8877486.1"/>
    <property type="molecule type" value="Genomic_DNA"/>
</dbReference>
<evidence type="ECO:0008006" key="3">
    <source>
        <dbReference type="Google" id="ProtNLM"/>
    </source>
</evidence>
<sequence>MAESTEVEMLIEHVKMYSETWDVKCKLYHDKNTKSASWMKILSAWDSGFEEKTQKEIEEFGKNALLSMRLNVVRDIV</sequence>